<feature type="non-terminal residue" evidence="2">
    <location>
        <position position="106"/>
    </location>
</feature>
<proteinExistence type="predicted"/>
<organism evidence="2 3">
    <name type="scientific">Dentiscutata erythropus</name>
    <dbReference type="NCBI Taxonomy" id="1348616"/>
    <lineage>
        <taxon>Eukaryota</taxon>
        <taxon>Fungi</taxon>
        <taxon>Fungi incertae sedis</taxon>
        <taxon>Mucoromycota</taxon>
        <taxon>Glomeromycotina</taxon>
        <taxon>Glomeromycetes</taxon>
        <taxon>Diversisporales</taxon>
        <taxon>Gigasporaceae</taxon>
        <taxon>Dentiscutata</taxon>
    </lineage>
</organism>
<comment type="caution">
    <text evidence="2">The sequence shown here is derived from an EMBL/GenBank/DDBJ whole genome shotgun (WGS) entry which is preliminary data.</text>
</comment>
<protein>
    <submittedName>
        <fullName evidence="2">26087_t:CDS:1</fullName>
    </submittedName>
</protein>
<name>A0A9N9K9E0_9GLOM</name>
<feature type="coiled-coil region" evidence="1">
    <location>
        <begin position="24"/>
        <end position="51"/>
    </location>
</feature>
<gene>
    <name evidence="2" type="ORF">DERYTH_LOCUS26489</name>
</gene>
<sequence length="106" mass="12463">MSSPKISYENAEVTEFSNQDYPDNVNRIKRVNELEDDIKSYNNEIVQKNEKLNLTVKNLISKLNIIADKINFTALKAEEKVLIYEVENYFVYPKIIEWIFNISLNS</sequence>
<dbReference type="EMBL" id="CAJVPY010055621">
    <property type="protein sequence ID" value="CAG8817726.1"/>
    <property type="molecule type" value="Genomic_DNA"/>
</dbReference>
<evidence type="ECO:0000256" key="1">
    <source>
        <dbReference type="SAM" id="Coils"/>
    </source>
</evidence>
<reference evidence="2" key="1">
    <citation type="submission" date="2021-06" db="EMBL/GenBank/DDBJ databases">
        <authorList>
            <person name="Kallberg Y."/>
            <person name="Tangrot J."/>
            <person name="Rosling A."/>
        </authorList>
    </citation>
    <scope>NUCLEOTIDE SEQUENCE</scope>
    <source>
        <strain evidence="2">MA453B</strain>
    </source>
</reference>
<evidence type="ECO:0000313" key="2">
    <source>
        <dbReference type="EMBL" id="CAG8817726.1"/>
    </source>
</evidence>
<dbReference type="AlphaFoldDB" id="A0A9N9K9E0"/>
<keyword evidence="3" id="KW-1185">Reference proteome</keyword>
<accession>A0A9N9K9E0</accession>
<evidence type="ECO:0000313" key="3">
    <source>
        <dbReference type="Proteomes" id="UP000789405"/>
    </source>
</evidence>
<dbReference type="Proteomes" id="UP000789405">
    <property type="component" value="Unassembled WGS sequence"/>
</dbReference>
<keyword evidence="1" id="KW-0175">Coiled coil</keyword>